<dbReference type="EMBL" id="MU273469">
    <property type="protein sequence ID" value="KAI0036635.1"/>
    <property type="molecule type" value="Genomic_DNA"/>
</dbReference>
<reference evidence="1" key="2">
    <citation type="journal article" date="2022" name="New Phytol.">
        <title>Evolutionary transition to the ectomycorrhizal habit in the genomes of a hyperdiverse lineage of mushroom-forming fungi.</title>
        <authorList>
            <person name="Looney B."/>
            <person name="Miyauchi S."/>
            <person name="Morin E."/>
            <person name="Drula E."/>
            <person name="Courty P.E."/>
            <person name="Kohler A."/>
            <person name="Kuo A."/>
            <person name="LaButti K."/>
            <person name="Pangilinan J."/>
            <person name="Lipzen A."/>
            <person name="Riley R."/>
            <person name="Andreopoulos W."/>
            <person name="He G."/>
            <person name="Johnson J."/>
            <person name="Nolan M."/>
            <person name="Tritt A."/>
            <person name="Barry K.W."/>
            <person name="Grigoriev I.V."/>
            <person name="Nagy L.G."/>
            <person name="Hibbett D."/>
            <person name="Henrissat B."/>
            <person name="Matheny P.B."/>
            <person name="Labbe J."/>
            <person name="Martin F.M."/>
        </authorList>
    </citation>
    <scope>NUCLEOTIDE SEQUENCE</scope>
    <source>
        <strain evidence="1">EC-137</strain>
    </source>
</reference>
<comment type="caution">
    <text evidence="1">The sequence shown here is derived from an EMBL/GenBank/DDBJ whole genome shotgun (WGS) entry which is preliminary data.</text>
</comment>
<evidence type="ECO:0000313" key="2">
    <source>
        <dbReference type="Proteomes" id="UP000814128"/>
    </source>
</evidence>
<organism evidence="1 2">
    <name type="scientific">Vararia minispora EC-137</name>
    <dbReference type="NCBI Taxonomy" id="1314806"/>
    <lineage>
        <taxon>Eukaryota</taxon>
        <taxon>Fungi</taxon>
        <taxon>Dikarya</taxon>
        <taxon>Basidiomycota</taxon>
        <taxon>Agaricomycotina</taxon>
        <taxon>Agaricomycetes</taxon>
        <taxon>Russulales</taxon>
        <taxon>Lachnocladiaceae</taxon>
        <taxon>Vararia</taxon>
    </lineage>
</organism>
<name>A0ACB8QYA6_9AGAM</name>
<reference evidence="1" key="1">
    <citation type="submission" date="2021-02" db="EMBL/GenBank/DDBJ databases">
        <authorList>
            <consortium name="DOE Joint Genome Institute"/>
            <person name="Ahrendt S."/>
            <person name="Looney B.P."/>
            <person name="Miyauchi S."/>
            <person name="Morin E."/>
            <person name="Drula E."/>
            <person name="Courty P.E."/>
            <person name="Chicoki N."/>
            <person name="Fauchery L."/>
            <person name="Kohler A."/>
            <person name="Kuo A."/>
            <person name="Labutti K."/>
            <person name="Pangilinan J."/>
            <person name="Lipzen A."/>
            <person name="Riley R."/>
            <person name="Andreopoulos W."/>
            <person name="He G."/>
            <person name="Johnson J."/>
            <person name="Barry K.W."/>
            <person name="Grigoriev I.V."/>
            <person name="Nagy L."/>
            <person name="Hibbett D."/>
            <person name="Henrissat B."/>
            <person name="Matheny P.B."/>
            <person name="Labbe J."/>
            <person name="Martin F."/>
        </authorList>
    </citation>
    <scope>NUCLEOTIDE SEQUENCE</scope>
    <source>
        <strain evidence="1">EC-137</strain>
    </source>
</reference>
<gene>
    <name evidence="1" type="ORF">K488DRAFT_40604</name>
</gene>
<proteinExistence type="predicted"/>
<protein>
    <submittedName>
        <fullName evidence="1">Phosphotyrosine protein phosphatase</fullName>
    </submittedName>
</protein>
<sequence>MAPKILIVCLGNICRSPIGEAVLRHVAAERGLEIEVDSAGTGDYHVGEWPDDRAAAVCKKFNVPMKHEARQVQREDFYEFTHLLAADENNLRNLNYVKPKDATAEIRLWGSYLDGKPISDPYYGNAASGFEQTFHQCVRLSKAFLDSLESKPSSSNL</sequence>
<accession>A0ACB8QYA6</accession>
<evidence type="ECO:0000313" key="1">
    <source>
        <dbReference type="EMBL" id="KAI0036635.1"/>
    </source>
</evidence>
<dbReference type="Proteomes" id="UP000814128">
    <property type="component" value="Unassembled WGS sequence"/>
</dbReference>
<keyword evidence="2" id="KW-1185">Reference proteome</keyword>